<proteinExistence type="predicted"/>
<dbReference type="Proteomes" id="UP001497457">
    <property type="component" value="Chromosome 16b"/>
</dbReference>
<reference evidence="2" key="1">
    <citation type="submission" date="2024-10" db="EMBL/GenBank/DDBJ databases">
        <authorList>
            <person name="Ryan C."/>
        </authorList>
    </citation>
    <scope>NUCLEOTIDE SEQUENCE [LARGE SCALE GENOMIC DNA]</scope>
</reference>
<evidence type="ECO:0000313" key="3">
    <source>
        <dbReference type="Proteomes" id="UP001497457"/>
    </source>
</evidence>
<dbReference type="PANTHER" id="PTHR46413:SF1">
    <property type="entry name" value="HEAVY METAL-ASSOCIATED ISOPRENYLATED PLANT PROTEIN 6"/>
    <property type="match status" value="1"/>
</dbReference>
<protein>
    <recommendedName>
        <fullName evidence="1">HMA domain-containing protein</fullName>
    </recommendedName>
</protein>
<dbReference type="PROSITE" id="PS50846">
    <property type="entry name" value="HMA_2"/>
    <property type="match status" value="1"/>
</dbReference>
<name>A0ABC8YHM7_9POAL</name>
<accession>A0ABC8YHM7</accession>
<dbReference type="EMBL" id="OZ075126">
    <property type="protein sequence ID" value="CAL4942059.1"/>
    <property type="molecule type" value="Genomic_DNA"/>
</dbReference>
<dbReference type="InterPro" id="IPR044594">
    <property type="entry name" value="HIPP01/3/5/6"/>
</dbReference>
<dbReference type="SUPFAM" id="SSF55008">
    <property type="entry name" value="HMA, heavy metal-associated domain"/>
    <property type="match status" value="1"/>
</dbReference>
<dbReference type="AlphaFoldDB" id="A0ABC8YHM7"/>
<feature type="domain" description="HMA" evidence="1">
    <location>
        <begin position="49"/>
        <end position="119"/>
    </location>
</feature>
<gene>
    <name evidence="2" type="ORF">URODEC1_LOCUS33372</name>
</gene>
<dbReference type="Gene3D" id="3.30.70.100">
    <property type="match status" value="2"/>
</dbReference>
<dbReference type="InterPro" id="IPR006121">
    <property type="entry name" value="HMA_dom"/>
</dbReference>
<organism evidence="2 3">
    <name type="scientific">Urochloa decumbens</name>
    <dbReference type="NCBI Taxonomy" id="240449"/>
    <lineage>
        <taxon>Eukaryota</taxon>
        <taxon>Viridiplantae</taxon>
        <taxon>Streptophyta</taxon>
        <taxon>Embryophyta</taxon>
        <taxon>Tracheophyta</taxon>
        <taxon>Spermatophyta</taxon>
        <taxon>Magnoliopsida</taxon>
        <taxon>Liliopsida</taxon>
        <taxon>Poales</taxon>
        <taxon>Poaceae</taxon>
        <taxon>PACMAD clade</taxon>
        <taxon>Panicoideae</taxon>
        <taxon>Panicodae</taxon>
        <taxon>Paniceae</taxon>
        <taxon>Melinidinae</taxon>
        <taxon>Urochloa</taxon>
    </lineage>
</organism>
<dbReference type="InterPro" id="IPR036163">
    <property type="entry name" value="HMA_dom_sf"/>
</dbReference>
<evidence type="ECO:0000259" key="1">
    <source>
        <dbReference type="PROSITE" id="PS50846"/>
    </source>
</evidence>
<dbReference type="PANTHER" id="PTHR46413">
    <property type="entry name" value="HEAVY METAL-ASSOCIATED ISOPRENYLATED PLANT PROTEIN 6"/>
    <property type="match status" value="1"/>
</dbReference>
<evidence type="ECO:0000313" key="2">
    <source>
        <dbReference type="EMBL" id="CAL4942059.1"/>
    </source>
</evidence>
<dbReference type="Pfam" id="PF00403">
    <property type="entry name" value="HMA"/>
    <property type="match status" value="1"/>
</dbReference>
<sequence>MITPFSSCRKWTTATVLGTLRKKDHLLAAAPIVVAGSDDDDVADGTTSAPLIVLKMYLHCASCAAKVERIVMDIPGVEKVATDVAESRITVTGTADAAVVATSVQAKATEWTAEVRIAGLDCGRCISRIVQNVSRFHGVREIKLTLPDRATMTCRRGSGMCDNPNMNQHLPGPA</sequence>
<keyword evidence="3" id="KW-1185">Reference proteome</keyword>
<dbReference type="CDD" id="cd00371">
    <property type="entry name" value="HMA"/>
    <property type="match status" value="1"/>
</dbReference>